<dbReference type="GO" id="GO:0005524">
    <property type="term" value="F:ATP binding"/>
    <property type="evidence" value="ECO:0007669"/>
    <property type="project" value="InterPro"/>
</dbReference>
<dbReference type="PANTHER" id="PTHR43096">
    <property type="entry name" value="DNAJ HOMOLOG 1, MITOCHONDRIAL-RELATED"/>
    <property type="match status" value="1"/>
</dbReference>
<dbReference type="SMART" id="SM00271">
    <property type="entry name" value="DnaJ"/>
    <property type="match status" value="1"/>
</dbReference>
<dbReference type="Gene3D" id="2.10.230.10">
    <property type="entry name" value="Heat shock protein DnaJ, cysteine-rich domain"/>
    <property type="match status" value="1"/>
</dbReference>
<dbReference type="InterPro" id="IPR002939">
    <property type="entry name" value="DnaJ_C"/>
</dbReference>
<dbReference type="GO" id="GO:0006260">
    <property type="term" value="P:DNA replication"/>
    <property type="evidence" value="ECO:0007669"/>
    <property type="project" value="UniProtKB-KW"/>
</dbReference>
<dbReference type="SUPFAM" id="SSF49493">
    <property type="entry name" value="HSP40/DnaJ peptide-binding domain"/>
    <property type="match status" value="2"/>
</dbReference>
<dbReference type="CDD" id="cd06257">
    <property type="entry name" value="DnaJ"/>
    <property type="match status" value="1"/>
</dbReference>
<dbReference type="InterPro" id="IPR018253">
    <property type="entry name" value="DnaJ_domain_CS"/>
</dbReference>
<comment type="subcellular location">
    <subcellularLocation>
        <location evidence="8">Cytoplasm</location>
    </subcellularLocation>
</comment>
<dbReference type="AlphaFoldDB" id="A0A1G2KR70"/>
<dbReference type="SUPFAM" id="SSF57938">
    <property type="entry name" value="DnaJ/Hsp40 cysteine-rich domain"/>
    <property type="match status" value="1"/>
</dbReference>
<feature type="repeat" description="CXXCXGXG motif" evidence="8">
    <location>
        <begin position="171"/>
        <end position="178"/>
    </location>
</feature>
<dbReference type="NCBIfam" id="NF008035">
    <property type="entry name" value="PRK10767.1"/>
    <property type="match status" value="1"/>
</dbReference>
<evidence type="ECO:0000313" key="13">
    <source>
        <dbReference type="Proteomes" id="UP000178710"/>
    </source>
</evidence>
<evidence type="ECO:0000256" key="7">
    <source>
        <dbReference type="ARBA" id="ARBA00067609"/>
    </source>
</evidence>
<name>A0A1G2KR70_9BACT</name>
<dbReference type="GO" id="GO:0031072">
    <property type="term" value="F:heat shock protein binding"/>
    <property type="evidence" value="ECO:0007669"/>
    <property type="project" value="InterPro"/>
</dbReference>
<evidence type="ECO:0000256" key="6">
    <source>
        <dbReference type="ARBA" id="ARBA00061004"/>
    </source>
</evidence>
<accession>A0A1G2KR70</accession>
<keyword evidence="8" id="KW-0235">DNA replication</keyword>
<keyword evidence="8" id="KW-0963">Cytoplasm</keyword>
<keyword evidence="2 8" id="KW-0677">Repeat</keyword>
<dbReference type="GO" id="GO:0009408">
    <property type="term" value="P:response to heat"/>
    <property type="evidence" value="ECO:0007669"/>
    <property type="project" value="InterPro"/>
</dbReference>
<gene>
    <name evidence="8" type="primary">dnaJ</name>
    <name evidence="12" type="ORF">A3C12_02620</name>
</gene>
<dbReference type="InterPro" id="IPR036869">
    <property type="entry name" value="J_dom_sf"/>
</dbReference>
<dbReference type="PRINTS" id="PR00625">
    <property type="entry name" value="JDOMAIN"/>
</dbReference>
<dbReference type="FunFam" id="2.60.260.20:FF:000005">
    <property type="entry name" value="Chaperone protein dnaJ 1, mitochondrial"/>
    <property type="match status" value="1"/>
</dbReference>
<dbReference type="InterPro" id="IPR001305">
    <property type="entry name" value="HSP_DnaJ_Cys-rich_dom"/>
</dbReference>
<dbReference type="SUPFAM" id="SSF46565">
    <property type="entry name" value="Chaperone J-domain"/>
    <property type="match status" value="1"/>
</dbReference>
<feature type="repeat" description="CXXCXGXG motif" evidence="8">
    <location>
        <begin position="197"/>
        <end position="204"/>
    </location>
</feature>
<evidence type="ECO:0000256" key="5">
    <source>
        <dbReference type="ARBA" id="ARBA00023186"/>
    </source>
</evidence>
<keyword evidence="3 8" id="KW-0863">Zinc-finger</keyword>
<evidence type="ECO:0000259" key="10">
    <source>
        <dbReference type="PROSITE" id="PS50076"/>
    </source>
</evidence>
<dbReference type="Pfam" id="PF00684">
    <property type="entry name" value="DnaJ_CXXCXGXG"/>
    <property type="match status" value="1"/>
</dbReference>
<evidence type="ECO:0000256" key="2">
    <source>
        <dbReference type="ARBA" id="ARBA00022737"/>
    </source>
</evidence>
<feature type="binding site" evidence="8">
    <location>
        <position position="154"/>
    </location>
    <ligand>
        <name>Zn(2+)</name>
        <dbReference type="ChEBI" id="CHEBI:29105"/>
        <label>1</label>
    </ligand>
</feature>
<dbReference type="PANTHER" id="PTHR43096:SF52">
    <property type="entry name" value="DNAJ HOMOLOG 1, MITOCHONDRIAL-RELATED"/>
    <property type="match status" value="1"/>
</dbReference>
<dbReference type="PROSITE" id="PS50076">
    <property type="entry name" value="DNAJ_2"/>
    <property type="match status" value="1"/>
</dbReference>
<feature type="binding site" evidence="8">
    <location>
        <position position="214"/>
    </location>
    <ligand>
        <name>Zn(2+)</name>
        <dbReference type="ChEBI" id="CHEBI:29105"/>
        <label>1</label>
    </ligand>
</feature>
<comment type="similarity">
    <text evidence="6 8">Belongs to the DnaJ family.</text>
</comment>
<keyword evidence="8" id="KW-0346">Stress response</keyword>
<proteinExistence type="inferred from homology"/>
<dbReference type="GO" id="GO:0005737">
    <property type="term" value="C:cytoplasm"/>
    <property type="evidence" value="ECO:0007669"/>
    <property type="project" value="UniProtKB-SubCell"/>
</dbReference>
<feature type="binding site" evidence="8">
    <location>
        <position position="211"/>
    </location>
    <ligand>
        <name>Zn(2+)</name>
        <dbReference type="ChEBI" id="CHEBI:29105"/>
        <label>1</label>
    </ligand>
</feature>
<dbReference type="EMBL" id="MHQK01000036">
    <property type="protein sequence ID" value="OHA01092.1"/>
    <property type="molecule type" value="Genomic_DNA"/>
</dbReference>
<feature type="repeat" description="CXXCXGXG motif" evidence="8">
    <location>
        <begin position="211"/>
        <end position="218"/>
    </location>
</feature>
<evidence type="ECO:0000256" key="9">
    <source>
        <dbReference type="PROSITE-ProRule" id="PRU00546"/>
    </source>
</evidence>
<evidence type="ECO:0000256" key="1">
    <source>
        <dbReference type="ARBA" id="ARBA00022723"/>
    </source>
</evidence>
<dbReference type="InterPro" id="IPR008971">
    <property type="entry name" value="HSP40/DnaJ_pept-bd"/>
</dbReference>
<dbReference type="InterPro" id="IPR012724">
    <property type="entry name" value="DnaJ"/>
</dbReference>
<dbReference type="CDD" id="cd10719">
    <property type="entry name" value="DnaJ_zf"/>
    <property type="match status" value="1"/>
</dbReference>
<dbReference type="PROSITE" id="PS51188">
    <property type="entry name" value="ZF_CR"/>
    <property type="match status" value="1"/>
</dbReference>
<sequence>MAKDYYKVLGVPRNATKEDIKKAYRKLAHQYHPDKGGDEARFKEVSEAYQGLSNDNKRAQYDQFGRVFEGGQAGPGQGFGFEWPGGFRSDGDFGGAEFDFSDVFEDFLSGFGGGVRQKTRDRKGRDIKTELEIPFEEAVFGGKREVELSKLSRCSRCGGSGGEPGSKLESCKTCDGKGNIQKTQRTFLGSFTQVSTCPECQGSGKRPEKKCHDCGGRGVANAVERIEVFVPKGIREGEVLKITGKGEASVTGGVPGDLYIRVRVRPHPRFRRQEDDIVMELPIKLSQAILGDAVDVEMLDGEIKLKVPEGTQSGDVLKVRGKGAPSASGYGRGDLLIQIKVEIPRHISKKTKELFQEMKKEGL</sequence>
<feature type="repeat" description="CXXCXGXG motif" evidence="8">
    <location>
        <begin position="154"/>
        <end position="161"/>
    </location>
</feature>
<reference evidence="12 13" key="1">
    <citation type="journal article" date="2016" name="Nat. Commun.">
        <title>Thousands of microbial genomes shed light on interconnected biogeochemical processes in an aquifer system.</title>
        <authorList>
            <person name="Anantharaman K."/>
            <person name="Brown C.T."/>
            <person name="Hug L.A."/>
            <person name="Sharon I."/>
            <person name="Castelle C.J."/>
            <person name="Probst A.J."/>
            <person name="Thomas B.C."/>
            <person name="Singh A."/>
            <person name="Wilkins M.J."/>
            <person name="Karaoz U."/>
            <person name="Brodie E.L."/>
            <person name="Williams K.H."/>
            <person name="Hubbard S.S."/>
            <person name="Banfield J.F."/>
        </authorList>
    </citation>
    <scope>NUCLEOTIDE SEQUENCE [LARGE SCALE GENOMIC DNA]</scope>
</reference>
<keyword evidence="4 8" id="KW-0862">Zinc</keyword>
<dbReference type="Pfam" id="PF01556">
    <property type="entry name" value="DnaJ_C"/>
    <property type="match status" value="1"/>
</dbReference>
<dbReference type="FunFam" id="2.10.230.10:FF:000002">
    <property type="entry name" value="Molecular chaperone DnaJ"/>
    <property type="match status" value="1"/>
</dbReference>
<comment type="function">
    <text evidence="8">Participates actively in the response to hyperosmotic and heat shock by preventing the aggregation of stress-denatured proteins and by disaggregating proteins, also in an autonomous, DnaK-independent fashion. Unfolded proteins bind initially to DnaJ; upon interaction with the DnaJ-bound protein, DnaK hydrolyzes its bound ATP, resulting in the formation of a stable complex. GrpE releases ADP from DnaK; ATP binding to DnaK triggers the release of the substrate protein, thus completing the reaction cycle. Several rounds of ATP-dependent interactions between DnaJ, DnaK and GrpE are required for fully efficient folding. Also involved, together with DnaK and GrpE, in the DNA replication of plasmids through activation of initiation proteins.</text>
</comment>
<feature type="zinc finger region" description="CR-type" evidence="9">
    <location>
        <begin position="141"/>
        <end position="223"/>
    </location>
</feature>
<dbReference type="CDD" id="cd10747">
    <property type="entry name" value="DnaJ_C"/>
    <property type="match status" value="1"/>
</dbReference>
<feature type="domain" description="CR-type" evidence="11">
    <location>
        <begin position="141"/>
        <end position="223"/>
    </location>
</feature>
<feature type="domain" description="J" evidence="10">
    <location>
        <begin position="4"/>
        <end position="65"/>
    </location>
</feature>
<dbReference type="GO" id="GO:0051082">
    <property type="term" value="F:unfolded protein binding"/>
    <property type="evidence" value="ECO:0007669"/>
    <property type="project" value="UniProtKB-UniRule"/>
</dbReference>
<dbReference type="Pfam" id="PF00226">
    <property type="entry name" value="DnaJ"/>
    <property type="match status" value="1"/>
</dbReference>
<keyword evidence="5 8" id="KW-0143">Chaperone</keyword>
<dbReference type="PROSITE" id="PS00636">
    <property type="entry name" value="DNAJ_1"/>
    <property type="match status" value="1"/>
</dbReference>
<comment type="cofactor">
    <cofactor evidence="8">
        <name>Zn(2+)</name>
        <dbReference type="ChEBI" id="CHEBI:29105"/>
    </cofactor>
    <text evidence="8">Binds 2 Zn(2+) ions per monomer.</text>
</comment>
<dbReference type="GO" id="GO:0008270">
    <property type="term" value="F:zinc ion binding"/>
    <property type="evidence" value="ECO:0007669"/>
    <property type="project" value="UniProtKB-UniRule"/>
</dbReference>
<evidence type="ECO:0000256" key="8">
    <source>
        <dbReference type="HAMAP-Rule" id="MF_01152"/>
    </source>
</evidence>
<dbReference type="Proteomes" id="UP000178710">
    <property type="component" value="Unassembled WGS sequence"/>
</dbReference>
<evidence type="ECO:0000313" key="12">
    <source>
        <dbReference type="EMBL" id="OHA01092.1"/>
    </source>
</evidence>
<feature type="binding site" evidence="8">
    <location>
        <position position="174"/>
    </location>
    <ligand>
        <name>Zn(2+)</name>
        <dbReference type="ChEBI" id="CHEBI:29105"/>
        <label>2</label>
    </ligand>
</feature>
<evidence type="ECO:0000256" key="4">
    <source>
        <dbReference type="ARBA" id="ARBA00022833"/>
    </source>
</evidence>
<comment type="subunit">
    <text evidence="8">Homodimer.</text>
</comment>
<comment type="domain">
    <text evidence="8">The J domain is necessary and sufficient to stimulate DnaK ATPase activity. Zinc center 1 plays an important role in the autonomous, DnaK-independent chaperone activity of DnaJ. Zinc center 2 is essential for interaction with DnaK and for DnaJ activity.</text>
</comment>
<evidence type="ECO:0000259" key="11">
    <source>
        <dbReference type="PROSITE" id="PS51188"/>
    </source>
</evidence>
<protein>
    <recommendedName>
        <fullName evidence="7 8">Chaperone protein DnaJ</fullName>
    </recommendedName>
</protein>
<organism evidence="12 13">
    <name type="scientific">Candidatus Sungbacteria bacterium RIFCSPHIGHO2_02_FULL_49_20</name>
    <dbReference type="NCBI Taxonomy" id="1802272"/>
    <lineage>
        <taxon>Bacteria</taxon>
        <taxon>Candidatus Sungiibacteriota</taxon>
    </lineage>
</organism>
<feature type="binding site" evidence="8">
    <location>
        <position position="200"/>
    </location>
    <ligand>
        <name>Zn(2+)</name>
        <dbReference type="ChEBI" id="CHEBI:29105"/>
        <label>2</label>
    </ligand>
</feature>
<feature type="binding site" evidence="8">
    <location>
        <position position="197"/>
    </location>
    <ligand>
        <name>Zn(2+)</name>
        <dbReference type="ChEBI" id="CHEBI:29105"/>
        <label>2</label>
    </ligand>
</feature>
<feature type="binding site" evidence="8">
    <location>
        <position position="171"/>
    </location>
    <ligand>
        <name>Zn(2+)</name>
        <dbReference type="ChEBI" id="CHEBI:29105"/>
        <label>2</label>
    </ligand>
</feature>
<dbReference type="Gene3D" id="1.10.287.110">
    <property type="entry name" value="DnaJ domain"/>
    <property type="match status" value="1"/>
</dbReference>
<dbReference type="Gene3D" id="2.60.260.20">
    <property type="entry name" value="Urease metallochaperone UreE, N-terminal domain"/>
    <property type="match status" value="2"/>
</dbReference>
<feature type="binding site" evidence="8">
    <location>
        <position position="157"/>
    </location>
    <ligand>
        <name>Zn(2+)</name>
        <dbReference type="ChEBI" id="CHEBI:29105"/>
        <label>1</label>
    </ligand>
</feature>
<dbReference type="InterPro" id="IPR036410">
    <property type="entry name" value="HSP_DnaJ_Cys-rich_dom_sf"/>
</dbReference>
<dbReference type="HAMAP" id="MF_01152">
    <property type="entry name" value="DnaJ"/>
    <property type="match status" value="1"/>
</dbReference>
<dbReference type="NCBIfam" id="TIGR02349">
    <property type="entry name" value="DnaJ_bact"/>
    <property type="match status" value="1"/>
</dbReference>
<dbReference type="InterPro" id="IPR001623">
    <property type="entry name" value="DnaJ_domain"/>
</dbReference>
<evidence type="ECO:0000256" key="3">
    <source>
        <dbReference type="ARBA" id="ARBA00022771"/>
    </source>
</evidence>
<comment type="caution">
    <text evidence="12">The sequence shown here is derived from an EMBL/GenBank/DDBJ whole genome shotgun (WGS) entry which is preliminary data.</text>
</comment>
<dbReference type="GO" id="GO:0042026">
    <property type="term" value="P:protein refolding"/>
    <property type="evidence" value="ECO:0007669"/>
    <property type="project" value="TreeGrafter"/>
</dbReference>
<keyword evidence="1 8" id="KW-0479">Metal-binding</keyword>